<dbReference type="Pfam" id="PF12796">
    <property type="entry name" value="Ank_2"/>
    <property type="match status" value="1"/>
</dbReference>
<sequence length="708" mass="79589">MFNNFLQSNQNNLPFIPSPTSMSEDGLEFRYKNHSNSQTNQNSSLRSETKKRKLLNVDLPASTVNQNDLKLNSSNNNPNQPFVQKAIPSQGPISGGIEITLLGANFKNGLIVKFGDNIALSTQCWSESTMVTFLPPSISSGQVLITVEDNSSPSTQINHLSNNIHPSKKAIFTYVDDTDRQLIELALQIVGLKMNGKLEDARNIAKRIVGNDDMSPGNNSVPSVASSNGSGNSNISPMNTFNNDEALIVKVIKLLKSNSNLSMCDNSGRTLLHLASLKGYISLVSTLLKNGARVNDKDSFGFTPLHFACINGDPKIIQLLLRCKSDYNIKSNNNLVAIDLFNLNHSSNSNNFSKVHQIFELETNDYVNNRKPSNSSDLDIDSINSIDYNYESNHINNHHHHHNQQQQQHRHHVAEHSSSLIYSDDSGYERSDFEEDGDESLLTSDLPSITSNNSKLNTSDNESDDDNDTNDNEDMDNDLKQNNPINIINDKKNIILDIEIKSSGNKNTKKSTESKTLNDSQVNKENTTSLDDEDTSDNSKSLNTSIWNRMLNRINDDLPKYEDLFPSFPQVSKPKQVEEQLIEGIIDNSHLDKDPSPTEDSQTSSEDEDEALQIRFNRFFQQRQSFKNDTMLWFFWLPVAILLISSYLFFNFSPTDYRLKQTISQSIDYVSKTVVKLFIGNERMKAAFKEQLSNFQTPRVINDVHAGV</sequence>
<dbReference type="PANTHER" id="PTHR24171:SF8">
    <property type="entry name" value="BRCA1-ASSOCIATED RING DOMAIN PROTEIN 1"/>
    <property type="match status" value="1"/>
</dbReference>
<feature type="region of interest" description="Disordered" evidence="5">
    <location>
        <begin position="586"/>
        <end position="607"/>
    </location>
</feature>
<feature type="region of interest" description="Disordered" evidence="5">
    <location>
        <begin position="504"/>
        <end position="540"/>
    </location>
</feature>
<dbReference type="InterPro" id="IPR036770">
    <property type="entry name" value="Ankyrin_rpt-contain_sf"/>
</dbReference>
<protein>
    <recommendedName>
        <fullName evidence="7">IPT/TIG domain-containing protein</fullName>
    </recommendedName>
</protein>
<feature type="repeat" description="ANK" evidence="4">
    <location>
        <begin position="267"/>
        <end position="299"/>
    </location>
</feature>
<gene>
    <name evidence="8" type="ORF">Kpol_303p7</name>
</gene>
<dbReference type="Gene3D" id="1.25.40.20">
    <property type="entry name" value="Ankyrin repeat-containing domain"/>
    <property type="match status" value="1"/>
</dbReference>
<dbReference type="GO" id="GO:0030466">
    <property type="term" value="P:silent mating-type cassette heterochromatin formation"/>
    <property type="evidence" value="ECO:0007669"/>
    <property type="project" value="UniProtKB-ARBA"/>
</dbReference>
<evidence type="ECO:0000256" key="4">
    <source>
        <dbReference type="PROSITE-ProRule" id="PRU00023"/>
    </source>
</evidence>
<feature type="region of interest" description="Disordered" evidence="5">
    <location>
        <begin position="393"/>
        <end position="484"/>
    </location>
</feature>
<feature type="compositionally biased region" description="Acidic residues" evidence="5">
    <location>
        <begin position="461"/>
        <end position="476"/>
    </location>
</feature>
<feature type="region of interest" description="Disordered" evidence="5">
    <location>
        <begin position="213"/>
        <end position="236"/>
    </location>
</feature>
<dbReference type="GO" id="GO:0033554">
    <property type="term" value="P:cellular response to stress"/>
    <property type="evidence" value="ECO:0007669"/>
    <property type="project" value="UniProtKB-ARBA"/>
</dbReference>
<dbReference type="EMBL" id="DS480532">
    <property type="protein sequence ID" value="EDO14608.1"/>
    <property type="molecule type" value="Genomic_DNA"/>
</dbReference>
<dbReference type="RefSeq" id="XP_001642466.1">
    <property type="nucleotide sequence ID" value="XM_001642416.1"/>
</dbReference>
<dbReference type="SUPFAM" id="SSF81296">
    <property type="entry name" value="E set domains"/>
    <property type="match status" value="1"/>
</dbReference>
<dbReference type="HOGENOM" id="CLU_472208_0_0_1"/>
<dbReference type="OrthoDB" id="71307at2759"/>
<dbReference type="KEGG" id="vpo:Kpol_303p7"/>
<feature type="repeat" description="ANK" evidence="4">
    <location>
        <begin position="300"/>
        <end position="332"/>
    </location>
</feature>
<dbReference type="eggNOG" id="KOG3836">
    <property type="taxonomic scope" value="Eukaryota"/>
</dbReference>
<reference evidence="8 9" key="1">
    <citation type="journal article" date="2007" name="Proc. Natl. Acad. Sci. U.S.A.">
        <title>Independent sorting-out of thousands of duplicated gene pairs in two yeast species descended from a whole-genome duplication.</title>
        <authorList>
            <person name="Scannell D.R."/>
            <person name="Frank A.C."/>
            <person name="Conant G.C."/>
            <person name="Byrne K.P."/>
            <person name="Woolfit M."/>
            <person name="Wolfe K.H."/>
        </authorList>
    </citation>
    <scope>NUCLEOTIDE SEQUENCE [LARGE SCALE GENOMIC DNA]</scope>
    <source>
        <strain evidence="9">ATCC 22028 / DSM 70294 / BCRC 21397 / CBS 2163 / NBRC 10782 / NRRL Y-8283 / UCD 57-17</strain>
    </source>
</reference>
<name>A7TT04_VANPO</name>
<feature type="compositionally biased region" description="Basic residues" evidence="5">
    <location>
        <begin position="396"/>
        <end position="413"/>
    </location>
</feature>
<dbReference type="InterPro" id="IPR002110">
    <property type="entry name" value="Ankyrin_rpt"/>
</dbReference>
<dbReference type="InterPro" id="IPR002909">
    <property type="entry name" value="IPT_dom"/>
</dbReference>
<dbReference type="GO" id="GO:0005634">
    <property type="term" value="C:nucleus"/>
    <property type="evidence" value="ECO:0007669"/>
    <property type="project" value="UniProtKB-ARBA"/>
</dbReference>
<keyword evidence="1" id="KW-0597">Phosphoprotein</keyword>
<evidence type="ECO:0000256" key="2">
    <source>
        <dbReference type="ARBA" id="ARBA00022737"/>
    </source>
</evidence>
<dbReference type="InterPro" id="IPR014756">
    <property type="entry name" value="Ig_E-set"/>
</dbReference>
<dbReference type="GO" id="GO:0005789">
    <property type="term" value="C:endoplasmic reticulum membrane"/>
    <property type="evidence" value="ECO:0007669"/>
    <property type="project" value="UniProtKB-ARBA"/>
</dbReference>
<dbReference type="SMART" id="SM00429">
    <property type="entry name" value="IPT"/>
    <property type="match status" value="1"/>
</dbReference>
<keyword evidence="6" id="KW-1133">Transmembrane helix</keyword>
<feature type="domain" description="IPT/TIG" evidence="7">
    <location>
        <begin position="80"/>
        <end position="175"/>
    </location>
</feature>
<evidence type="ECO:0000313" key="9">
    <source>
        <dbReference type="Proteomes" id="UP000000267"/>
    </source>
</evidence>
<dbReference type="GO" id="GO:0004842">
    <property type="term" value="F:ubiquitin-protein transferase activity"/>
    <property type="evidence" value="ECO:0007669"/>
    <property type="project" value="TreeGrafter"/>
</dbReference>
<dbReference type="PANTHER" id="PTHR24171">
    <property type="entry name" value="ANKYRIN REPEAT DOMAIN-CONTAINING PROTEIN 39-RELATED"/>
    <property type="match status" value="1"/>
</dbReference>
<dbReference type="PROSITE" id="PS50297">
    <property type="entry name" value="ANK_REP_REGION"/>
    <property type="match status" value="2"/>
</dbReference>
<keyword evidence="6" id="KW-0472">Membrane</keyword>
<dbReference type="GO" id="GO:2001280">
    <property type="term" value="P:positive regulation of unsaturated fatty acid biosynthetic process"/>
    <property type="evidence" value="ECO:0007669"/>
    <property type="project" value="UniProtKB-ARBA"/>
</dbReference>
<keyword evidence="2" id="KW-0677">Repeat</keyword>
<dbReference type="PROSITE" id="PS50088">
    <property type="entry name" value="ANK_REPEAT"/>
    <property type="match status" value="2"/>
</dbReference>
<dbReference type="SMART" id="SM00248">
    <property type="entry name" value="ANK"/>
    <property type="match status" value="2"/>
</dbReference>
<evidence type="ECO:0000259" key="7">
    <source>
        <dbReference type="SMART" id="SM00429"/>
    </source>
</evidence>
<evidence type="ECO:0000256" key="1">
    <source>
        <dbReference type="ARBA" id="ARBA00022553"/>
    </source>
</evidence>
<feature type="compositionally biased region" description="Polar residues" evidence="5">
    <location>
        <begin position="519"/>
        <end position="529"/>
    </location>
</feature>
<keyword evidence="9" id="KW-1185">Reference proteome</keyword>
<dbReference type="FunFam" id="2.60.40.10:FF:001880">
    <property type="entry name" value="Mga2p"/>
    <property type="match status" value="1"/>
</dbReference>
<dbReference type="STRING" id="436907.A7TT04"/>
<dbReference type="CDD" id="cd00102">
    <property type="entry name" value="IPT"/>
    <property type="match status" value="1"/>
</dbReference>
<dbReference type="GeneID" id="5542624"/>
<organism evidence="9">
    <name type="scientific">Vanderwaltozyma polyspora (strain ATCC 22028 / DSM 70294 / BCRC 21397 / CBS 2163 / NBRC 10782 / NRRL Y-8283 / UCD 57-17)</name>
    <name type="common">Kluyveromyces polysporus</name>
    <dbReference type="NCBI Taxonomy" id="436907"/>
    <lineage>
        <taxon>Eukaryota</taxon>
        <taxon>Fungi</taxon>
        <taxon>Dikarya</taxon>
        <taxon>Ascomycota</taxon>
        <taxon>Saccharomycotina</taxon>
        <taxon>Saccharomycetes</taxon>
        <taxon>Saccharomycetales</taxon>
        <taxon>Saccharomycetaceae</taxon>
        <taxon>Vanderwaltozyma</taxon>
    </lineage>
</organism>
<feature type="transmembrane region" description="Helical" evidence="6">
    <location>
        <begin position="631"/>
        <end position="650"/>
    </location>
</feature>
<keyword evidence="3 4" id="KW-0040">ANK repeat</keyword>
<feature type="compositionally biased region" description="Low complexity" evidence="5">
    <location>
        <begin position="215"/>
        <end position="236"/>
    </location>
</feature>
<accession>A7TT04</accession>
<evidence type="ECO:0000313" key="8">
    <source>
        <dbReference type="EMBL" id="EDO14608.1"/>
    </source>
</evidence>
<evidence type="ECO:0000256" key="3">
    <source>
        <dbReference type="ARBA" id="ARBA00023043"/>
    </source>
</evidence>
<dbReference type="InParanoid" id="A7TT04"/>
<dbReference type="SUPFAM" id="SSF48403">
    <property type="entry name" value="Ankyrin repeat"/>
    <property type="match status" value="1"/>
</dbReference>
<evidence type="ECO:0000256" key="6">
    <source>
        <dbReference type="SAM" id="Phobius"/>
    </source>
</evidence>
<dbReference type="GO" id="GO:0045944">
    <property type="term" value="P:positive regulation of transcription by RNA polymerase II"/>
    <property type="evidence" value="ECO:0007669"/>
    <property type="project" value="UniProtKB-ARBA"/>
</dbReference>
<proteinExistence type="predicted"/>
<dbReference type="OMA" id="FIGNERM"/>
<dbReference type="AlphaFoldDB" id="A7TT04"/>
<dbReference type="GO" id="GO:0085020">
    <property type="term" value="P:protein K6-linked ubiquitination"/>
    <property type="evidence" value="ECO:0007669"/>
    <property type="project" value="TreeGrafter"/>
</dbReference>
<dbReference type="Pfam" id="PF01833">
    <property type="entry name" value="TIG"/>
    <property type="match status" value="1"/>
</dbReference>
<dbReference type="PhylomeDB" id="A7TT04"/>
<dbReference type="FunCoup" id="A7TT04">
    <property type="interactions" value="1648"/>
</dbReference>
<dbReference type="Gene3D" id="2.60.40.10">
    <property type="entry name" value="Immunoglobulins"/>
    <property type="match status" value="1"/>
</dbReference>
<keyword evidence="6" id="KW-0812">Transmembrane</keyword>
<dbReference type="InterPro" id="IPR013783">
    <property type="entry name" value="Ig-like_fold"/>
</dbReference>
<dbReference type="Proteomes" id="UP000000267">
    <property type="component" value="Unassembled WGS sequence"/>
</dbReference>
<feature type="compositionally biased region" description="Polar residues" evidence="5">
    <location>
        <begin position="441"/>
        <end position="456"/>
    </location>
</feature>
<evidence type="ECO:0000256" key="5">
    <source>
        <dbReference type="SAM" id="MobiDB-lite"/>
    </source>
</evidence>